<dbReference type="InterPro" id="IPR013848">
    <property type="entry name" value="Methylthiotransferase_N"/>
</dbReference>
<organism evidence="11 12">
    <name type="scientific">Biomphalaria glabrata</name>
    <name type="common">Bloodfluke planorb</name>
    <name type="synonym">Freshwater snail</name>
    <dbReference type="NCBI Taxonomy" id="6526"/>
    <lineage>
        <taxon>Eukaryota</taxon>
        <taxon>Metazoa</taxon>
        <taxon>Spiralia</taxon>
        <taxon>Lophotrochozoa</taxon>
        <taxon>Mollusca</taxon>
        <taxon>Gastropoda</taxon>
        <taxon>Heterobranchia</taxon>
        <taxon>Euthyneura</taxon>
        <taxon>Panpulmonata</taxon>
        <taxon>Hygrophila</taxon>
        <taxon>Lymnaeoidea</taxon>
        <taxon>Planorbidae</taxon>
        <taxon>Biomphalaria</taxon>
    </lineage>
</organism>
<feature type="domain" description="MTTase N-terminal" evidence="9">
    <location>
        <begin position="110"/>
        <end position="229"/>
    </location>
</feature>
<dbReference type="GO" id="GO:0080090">
    <property type="term" value="P:regulation of primary metabolic process"/>
    <property type="evidence" value="ECO:0007669"/>
    <property type="project" value="UniProtKB-ARBA"/>
</dbReference>
<dbReference type="Gene3D" id="3.40.50.12160">
    <property type="entry name" value="Methylthiotransferase, N-terminal domain"/>
    <property type="match status" value="1"/>
</dbReference>
<dbReference type="InterPro" id="IPR006463">
    <property type="entry name" value="MiaB_methiolase"/>
</dbReference>
<keyword evidence="4" id="KW-0949">S-adenosyl-L-methionine</keyword>
<dbReference type="Gene3D" id="3.80.30.20">
    <property type="entry name" value="tm_1862 like domain"/>
    <property type="match status" value="1"/>
</dbReference>
<dbReference type="STRING" id="6526.A0A2C9JX73"/>
<dbReference type="Proteomes" id="UP000076420">
    <property type="component" value="Unassembled WGS sequence"/>
</dbReference>
<dbReference type="HAMAP" id="MF_01864">
    <property type="entry name" value="tRNA_metthiotr_MiaB"/>
    <property type="match status" value="1"/>
</dbReference>
<keyword evidence="5" id="KW-0479">Metal-binding</keyword>
<dbReference type="PROSITE" id="PS50926">
    <property type="entry name" value="TRAM"/>
    <property type="match status" value="1"/>
</dbReference>
<dbReference type="InterPro" id="IPR007197">
    <property type="entry name" value="rSAM"/>
</dbReference>
<evidence type="ECO:0000259" key="8">
    <source>
        <dbReference type="PROSITE" id="PS50926"/>
    </source>
</evidence>
<dbReference type="GO" id="GO:0060255">
    <property type="term" value="P:regulation of macromolecule metabolic process"/>
    <property type="evidence" value="ECO:0007669"/>
    <property type="project" value="UniProtKB-ARBA"/>
</dbReference>
<gene>
    <name evidence="11" type="primary">106071647</name>
</gene>
<dbReference type="PANTHER" id="PTHR43020:SF2">
    <property type="entry name" value="MITOCHONDRIAL TRNA METHYLTHIOTRANSFERASE CDK5RAP1"/>
    <property type="match status" value="1"/>
</dbReference>
<evidence type="ECO:0000313" key="11">
    <source>
        <dbReference type="EnsemblMetazoa" id="BGLB009470-PB"/>
    </source>
</evidence>
<evidence type="ECO:0000256" key="6">
    <source>
        <dbReference type="ARBA" id="ARBA00023004"/>
    </source>
</evidence>
<dbReference type="SUPFAM" id="SSF102114">
    <property type="entry name" value="Radical SAM enzymes"/>
    <property type="match status" value="1"/>
</dbReference>
<dbReference type="KEGG" id="bgt:106071647"/>
<protein>
    <recommendedName>
        <fullName evidence="13">CDK5 regulatory subunit-associated protein 1</fullName>
    </recommendedName>
</protein>
<dbReference type="AlphaFoldDB" id="A0A2C9JX73"/>
<evidence type="ECO:0000256" key="7">
    <source>
        <dbReference type="ARBA" id="ARBA00023014"/>
    </source>
</evidence>
<dbReference type="InterPro" id="IPR020612">
    <property type="entry name" value="Methylthiotransferase_CS"/>
</dbReference>
<dbReference type="FunFam" id="3.40.50.12160:FF:000003">
    <property type="entry name" value="CDK5 regulatory subunit-associated protein 1"/>
    <property type="match status" value="1"/>
</dbReference>
<dbReference type="SFLD" id="SFLDF00273">
    <property type="entry name" value="(dimethylallyl)adenosine_tRNA"/>
    <property type="match status" value="1"/>
</dbReference>
<dbReference type="NCBIfam" id="TIGR01574">
    <property type="entry name" value="miaB-methiolase"/>
    <property type="match status" value="1"/>
</dbReference>
<comment type="cofactor">
    <cofactor evidence="1">
        <name>[4Fe-4S] cluster</name>
        <dbReference type="ChEBI" id="CHEBI:49883"/>
    </cofactor>
</comment>
<dbReference type="FunFam" id="3.80.30.20:FF:000003">
    <property type="entry name" value="CDK5 regulatory subunit-associated protein 1"/>
    <property type="match status" value="1"/>
</dbReference>
<dbReference type="InterPro" id="IPR058240">
    <property type="entry name" value="rSAM_sf"/>
</dbReference>
<dbReference type="InterPro" id="IPR023404">
    <property type="entry name" value="rSAM_horseshoe"/>
</dbReference>
<dbReference type="GO" id="GO:0005829">
    <property type="term" value="C:cytosol"/>
    <property type="evidence" value="ECO:0007669"/>
    <property type="project" value="TreeGrafter"/>
</dbReference>
<dbReference type="InterPro" id="IPR006638">
    <property type="entry name" value="Elp3/MiaA/NifB-like_rSAM"/>
</dbReference>
<evidence type="ECO:0000256" key="2">
    <source>
        <dbReference type="ARBA" id="ARBA00009815"/>
    </source>
</evidence>
<dbReference type="InterPro" id="IPR005839">
    <property type="entry name" value="Methylthiotransferase"/>
</dbReference>
<reference evidence="11" key="1">
    <citation type="submission" date="2020-05" db="UniProtKB">
        <authorList>
            <consortium name="EnsemblMetazoa"/>
        </authorList>
    </citation>
    <scope>IDENTIFICATION</scope>
    <source>
        <strain evidence="11">BB02</strain>
    </source>
</reference>
<dbReference type="VEuPathDB" id="VectorBase:BGLB009470"/>
<feature type="domain" description="Radical SAM core" evidence="10">
    <location>
        <begin position="254"/>
        <end position="506"/>
    </location>
</feature>
<dbReference type="SFLD" id="SFLDG01061">
    <property type="entry name" value="methylthiotransferase"/>
    <property type="match status" value="1"/>
</dbReference>
<dbReference type="PROSITE" id="PS51918">
    <property type="entry name" value="RADICAL_SAM"/>
    <property type="match status" value="1"/>
</dbReference>
<dbReference type="PROSITE" id="PS51449">
    <property type="entry name" value="MTTASE_N"/>
    <property type="match status" value="1"/>
</dbReference>
<evidence type="ECO:0000259" key="10">
    <source>
        <dbReference type="PROSITE" id="PS51918"/>
    </source>
</evidence>
<evidence type="ECO:0000256" key="3">
    <source>
        <dbReference type="ARBA" id="ARBA00022485"/>
    </source>
</evidence>
<dbReference type="Pfam" id="PF00919">
    <property type="entry name" value="UPF0004"/>
    <property type="match status" value="1"/>
</dbReference>
<dbReference type="SFLD" id="SFLDG01082">
    <property type="entry name" value="B12-binding_domain_containing"/>
    <property type="match status" value="1"/>
</dbReference>
<accession>A0A2C9JX73</accession>
<dbReference type="EnsemblMetazoa" id="BGLB009470-RB">
    <property type="protein sequence ID" value="BGLB009470-PB"/>
    <property type="gene ID" value="BGLB009470"/>
</dbReference>
<keyword evidence="3" id="KW-0004">4Fe-4S</keyword>
<evidence type="ECO:0000256" key="1">
    <source>
        <dbReference type="ARBA" id="ARBA00001966"/>
    </source>
</evidence>
<evidence type="ECO:0000313" key="12">
    <source>
        <dbReference type="Proteomes" id="UP000076420"/>
    </source>
</evidence>
<dbReference type="SMART" id="SM00729">
    <property type="entry name" value="Elp3"/>
    <property type="match status" value="1"/>
</dbReference>
<dbReference type="InterPro" id="IPR002792">
    <property type="entry name" value="TRAM_dom"/>
</dbReference>
<keyword evidence="7" id="KW-0411">Iron-sulfur</keyword>
<feature type="domain" description="TRAM" evidence="8">
    <location>
        <begin position="509"/>
        <end position="575"/>
    </location>
</feature>
<evidence type="ECO:0000256" key="5">
    <source>
        <dbReference type="ARBA" id="ARBA00022723"/>
    </source>
</evidence>
<dbReference type="GO" id="GO:0035597">
    <property type="term" value="F:tRNA-2-methylthio-N(6)-dimethylallyladenosine(37) synthase activity"/>
    <property type="evidence" value="ECO:0007669"/>
    <property type="project" value="TreeGrafter"/>
</dbReference>
<dbReference type="NCBIfam" id="TIGR00089">
    <property type="entry name" value="MiaB/RimO family radical SAM methylthiotransferase"/>
    <property type="match status" value="1"/>
</dbReference>
<dbReference type="GO" id="GO:0005739">
    <property type="term" value="C:mitochondrion"/>
    <property type="evidence" value="ECO:0007669"/>
    <property type="project" value="TreeGrafter"/>
</dbReference>
<proteinExistence type="inferred from homology"/>
<dbReference type="GO" id="GO:0051539">
    <property type="term" value="F:4 iron, 4 sulfur cluster binding"/>
    <property type="evidence" value="ECO:0007669"/>
    <property type="project" value="UniProtKB-KW"/>
</dbReference>
<sequence length="602" mass="68040">MTSSSVCKRFLNFKRIINQKYLTECSSSFKFYNVVKVNCRLCNTSPCQNVVEDKISKTNEKSSNLFRNIQEGPSLSDFISKPVSGLKSHNYDSTEDVSYLEPHLFHGNNRQVFIETYGCQMNVNDTEIIWSILLKNGFHKALSIAEADVVLLVTCSIREGAEEKIWSKLHTLKGLKRKRGKRNPLKLGILGCMAERLKTKILEKEKMVDIICGPDAYRDLPRLLSNTSATDEASVNVQLSMEETYADVIPVRLNPGSVSAFVSIMRGCDNMCTYCIVPFTRGRERSRPITSILEEIHTLADQGVKDVTLLGQNVNSYRDITSGHSEDVTKLSTGFSTVYKPKMGGQRFAALLKAVAQINPEMRIRFTSPHPKDFPDEVLETILNYPNICKQIHLPAQSGNSQVLSAMGRGYTREAYLKLVENVRKILPDVGLSSDFIAGFCGETEEAHQDTLSLMDIVKYNYAFCFPYSMREKTRAYHRLEDNVPSDVKSRRHIELYDRHLLHARELHESQVGQKQLVLIEGESKRSSEDLVGRNEVNTKVVFPKTPESLFQPGDYVVVEISSGTSFSLKGQVLYKTTLTDFSKQQNTSLNRETAEREKNSC</sequence>
<dbReference type="SFLD" id="SFLDS00029">
    <property type="entry name" value="Radical_SAM"/>
    <property type="match status" value="1"/>
</dbReference>
<evidence type="ECO:0000256" key="4">
    <source>
        <dbReference type="ARBA" id="ARBA00022691"/>
    </source>
</evidence>
<dbReference type="SFLD" id="SFLDF00413">
    <property type="entry name" value="CDK5RAP1"/>
    <property type="match status" value="1"/>
</dbReference>
<evidence type="ECO:0000259" key="9">
    <source>
        <dbReference type="PROSITE" id="PS51449"/>
    </source>
</evidence>
<evidence type="ECO:0008006" key="13">
    <source>
        <dbReference type="Google" id="ProtNLM"/>
    </source>
</evidence>
<dbReference type="InterPro" id="IPR038135">
    <property type="entry name" value="Methylthiotransferase_N_sf"/>
</dbReference>
<dbReference type="Pfam" id="PF04055">
    <property type="entry name" value="Radical_SAM"/>
    <property type="match status" value="1"/>
</dbReference>
<comment type="similarity">
    <text evidence="2">Belongs to the methylthiotransferase family. MiaB subfamily.</text>
</comment>
<dbReference type="VEuPathDB" id="VectorBase:BGLAX_039186"/>
<name>A0A2C9JX73_BIOGL</name>
<dbReference type="Pfam" id="PF01938">
    <property type="entry name" value="TRAM"/>
    <property type="match status" value="1"/>
</dbReference>
<dbReference type="PROSITE" id="PS01278">
    <property type="entry name" value="MTTASE_RADICAL"/>
    <property type="match status" value="1"/>
</dbReference>
<dbReference type="OrthoDB" id="190098at2759"/>
<dbReference type="GO" id="GO:0046872">
    <property type="term" value="F:metal ion binding"/>
    <property type="evidence" value="ECO:0007669"/>
    <property type="project" value="UniProtKB-KW"/>
</dbReference>
<keyword evidence="6" id="KW-0408">Iron</keyword>
<dbReference type="PANTHER" id="PTHR43020">
    <property type="entry name" value="CDK5 REGULATORY SUBUNIT-ASSOCIATED PROTEIN 1"/>
    <property type="match status" value="1"/>
</dbReference>